<reference evidence="1" key="1">
    <citation type="journal article" date="2014" name="Int. J. Syst. Evol. Microbiol.">
        <title>Complete genome sequence of Corynebacterium casei LMG S-19264T (=DSM 44701T), isolated from a smear-ripened cheese.</title>
        <authorList>
            <consortium name="US DOE Joint Genome Institute (JGI-PGF)"/>
            <person name="Walter F."/>
            <person name="Albersmeier A."/>
            <person name="Kalinowski J."/>
            <person name="Ruckert C."/>
        </authorList>
    </citation>
    <scope>NUCLEOTIDE SEQUENCE</scope>
    <source>
        <strain evidence="1">CGMCC 1.15290</strain>
    </source>
</reference>
<comment type="caution">
    <text evidence="1">The sequence shown here is derived from an EMBL/GenBank/DDBJ whole genome shotgun (WGS) entry which is preliminary data.</text>
</comment>
<reference evidence="1" key="2">
    <citation type="submission" date="2020-09" db="EMBL/GenBank/DDBJ databases">
        <authorList>
            <person name="Sun Q."/>
            <person name="Zhou Y."/>
        </authorList>
    </citation>
    <scope>NUCLEOTIDE SEQUENCE</scope>
    <source>
        <strain evidence="1">CGMCC 1.15290</strain>
    </source>
</reference>
<dbReference type="Proteomes" id="UP000627292">
    <property type="component" value="Unassembled WGS sequence"/>
</dbReference>
<keyword evidence="2" id="KW-1185">Reference proteome</keyword>
<accession>A0A917J533</accession>
<dbReference type="EMBL" id="BMIB01000004">
    <property type="protein sequence ID" value="GGH78042.1"/>
    <property type="molecule type" value="Genomic_DNA"/>
</dbReference>
<name>A0A917J533_9BACT</name>
<organism evidence="1 2">
    <name type="scientific">Filimonas zeae</name>
    <dbReference type="NCBI Taxonomy" id="1737353"/>
    <lineage>
        <taxon>Bacteria</taxon>
        <taxon>Pseudomonadati</taxon>
        <taxon>Bacteroidota</taxon>
        <taxon>Chitinophagia</taxon>
        <taxon>Chitinophagales</taxon>
        <taxon>Chitinophagaceae</taxon>
        <taxon>Filimonas</taxon>
    </lineage>
</organism>
<dbReference type="AlphaFoldDB" id="A0A917J533"/>
<proteinExistence type="predicted"/>
<protein>
    <submittedName>
        <fullName evidence="1">Uncharacterized protein</fullName>
    </submittedName>
</protein>
<dbReference type="RefSeq" id="WP_188956653.1">
    <property type="nucleotide sequence ID" value="NZ_BMIB01000004.1"/>
</dbReference>
<evidence type="ECO:0000313" key="1">
    <source>
        <dbReference type="EMBL" id="GGH78042.1"/>
    </source>
</evidence>
<gene>
    <name evidence="1" type="ORF">GCM10011379_45300</name>
</gene>
<evidence type="ECO:0000313" key="2">
    <source>
        <dbReference type="Proteomes" id="UP000627292"/>
    </source>
</evidence>
<sequence>MENTLCEAIYKIDFNNSESLYSIFEYDKHTRVEGLCSEAAFKEDILQNEPDKIATGYWAKELAGHYHIYRLVAGPQSDLTSLDFIVLDRLSENDQHTPVSVIYFEESQKSFYEVSFRKGMRPPFAGKLRKRIIPERKASEKQQLEADLTERRRKACRFLEQRGLLKEAAVSRVFAYCCSGKGVTLDIDAFIQTPSGDIGILEIKHKFPSREKGYGLNAAGLKFFSYISRYSIPTVQVILVKPDYGGDTIKLSAADLLTYPEKFKPSEWVYISLSAHLSKAADKKAPASTSLTRHSEMSFSSIDASLFSLLKAYKEKKADAWDTLKTAFSD</sequence>